<dbReference type="CDD" id="cd01651">
    <property type="entry name" value="RT_G2_intron"/>
    <property type="match status" value="1"/>
</dbReference>
<keyword evidence="7" id="KW-0051">Antiviral defense</keyword>
<dbReference type="InterPro" id="IPR013597">
    <property type="entry name" value="Mat_intron_G2"/>
</dbReference>
<evidence type="ECO:0000256" key="2">
    <source>
        <dbReference type="ARBA" id="ARBA00022679"/>
    </source>
</evidence>
<dbReference type="HOGENOM" id="CLU_013584_2_0_10"/>
<dbReference type="PANTHER" id="PTHR34047:SF3">
    <property type="entry name" value="BLR2052 PROTEIN"/>
    <property type="match status" value="1"/>
</dbReference>
<comment type="catalytic activity">
    <reaction evidence="9">
        <text>DNA(n) + a 2'-deoxyribonucleoside 5'-triphosphate = DNA(n+1) + diphosphate</text>
        <dbReference type="Rhea" id="RHEA:22508"/>
        <dbReference type="Rhea" id="RHEA-COMP:17339"/>
        <dbReference type="Rhea" id="RHEA-COMP:17340"/>
        <dbReference type="ChEBI" id="CHEBI:33019"/>
        <dbReference type="ChEBI" id="CHEBI:61560"/>
        <dbReference type="ChEBI" id="CHEBI:173112"/>
        <dbReference type="EC" id="2.7.7.49"/>
    </reaction>
</comment>
<dbReference type="EMBL" id="CP001108">
    <property type="protein sequence ID" value="ACF45684.1"/>
    <property type="molecule type" value="Genomic_DNA"/>
</dbReference>
<keyword evidence="12" id="KW-1185">Reference proteome</keyword>
<name>B4S633_PROA2</name>
<protein>
    <recommendedName>
        <fullName evidence="1">RNA-directed DNA polymerase</fullName>
        <ecNumber evidence="1">2.7.7.49</ecNumber>
    </recommendedName>
</protein>
<evidence type="ECO:0000313" key="11">
    <source>
        <dbReference type="EMBL" id="ACF45684.1"/>
    </source>
</evidence>
<proteinExistence type="inferred from homology"/>
<dbReference type="SUPFAM" id="SSF56672">
    <property type="entry name" value="DNA/RNA polymerases"/>
    <property type="match status" value="1"/>
</dbReference>
<keyword evidence="3" id="KW-0548">Nucleotidyltransferase</keyword>
<dbReference type="GO" id="GO:0003964">
    <property type="term" value="F:RNA-directed DNA polymerase activity"/>
    <property type="evidence" value="ECO:0007669"/>
    <property type="project" value="UniProtKB-KW"/>
</dbReference>
<keyword evidence="4" id="KW-0479">Metal-binding</keyword>
<evidence type="ECO:0000313" key="12">
    <source>
        <dbReference type="Proteomes" id="UP000002725"/>
    </source>
</evidence>
<comment type="similarity">
    <text evidence="8">Belongs to the bacterial reverse transcriptase family.</text>
</comment>
<dbReference type="InterPro" id="IPR051083">
    <property type="entry name" value="GrpII_Intron_Splice-Mob/Def"/>
</dbReference>
<evidence type="ECO:0000256" key="8">
    <source>
        <dbReference type="ARBA" id="ARBA00034120"/>
    </source>
</evidence>
<dbReference type="AlphaFoldDB" id="B4S633"/>
<evidence type="ECO:0000256" key="7">
    <source>
        <dbReference type="ARBA" id="ARBA00023118"/>
    </source>
</evidence>
<evidence type="ECO:0000256" key="5">
    <source>
        <dbReference type="ARBA" id="ARBA00022842"/>
    </source>
</evidence>
<dbReference type="InterPro" id="IPR000123">
    <property type="entry name" value="Reverse_transcriptase_msDNA"/>
</dbReference>
<dbReference type="GO" id="GO:0046872">
    <property type="term" value="F:metal ion binding"/>
    <property type="evidence" value="ECO:0007669"/>
    <property type="project" value="UniProtKB-KW"/>
</dbReference>
<organism evidence="11 12">
    <name type="scientific">Prosthecochloris aestuarii (strain DSM 271 / SK 413)</name>
    <dbReference type="NCBI Taxonomy" id="290512"/>
    <lineage>
        <taxon>Bacteria</taxon>
        <taxon>Pseudomonadati</taxon>
        <taxon>Chlorobiota</taxon>
        <taxon>Chlorobiia</taxon>
        <taxon>Chlorobiales</taxon>
        <taxon>Chlorobiaceae</taxon>
        <taxon>Prosthecochloris</taxon>
    </lineage>
</organism>
<evidence type="ECO:0000256" key="6">
    <source>
        <dbReference type="ARBA" id="ARBA00022918"/>
    </source>
</evidence>
<dbReference type="Pfam" id="PF08388">
    <property type="entry name" value="GIIM"/>
    <property type="match status" value="1"/>
</dbReference>
<dbReference type="InterPro" id="IPR030931">
    <property type="entry name" value="Group_II_RT_mat"/>
</dbReference>
<keyword evidence="5" id="KW-0460">Magnesium</keyword>
<dbReference type="Proteomes" id="UP000002725">
    <property type="component" value="Chromosome"/>
</dbReference>
<dbReference type="GO" id="GO:0051607">
    <property type="term" value="P:defense response to virus"/>
    <property type="evidence" value="ECO:0007669"/>
    <property type="project" value="UniProtKB-KW"/>
</dbReference>
<keyword evidence="6 11" id="KW-0695">RNA-directed DNA polymerase</keyword>
<dbReference type="Pfam" id="PF00078">
    <property type="entry name" value="RVT_1"/>
    <property type="match status" value="1"/>
</dbReference>
<reference evidence="11" key="1">
    <citation type="submission" date="2008-06" db="EMBL/GenBank/DDBJ databases">
        <title>Complete sequence of chromosome of Prosthecochloris aestuarii DSM 271.</title>
        <authorList>
            <consortium name="US DOE Joint Genome Institute"/>
            <person name="Lucas S."/>
            <person name="Copeland A."/>
            <person name="Lapidus A."/>
            <person name="Glavina del Rio T."/>
            <person name="Dalin E."/>
            <person name="Tice H."/>
            <person name="Bruce D."/>
            <person name="Goodwin L."/>
            <person name="Pitluck S."/>
            <person name="Schmutz J."/>
            <person name="Larimer F."/>
            <person name="Land M."/>
            <person name="Hauser L."/>
            <person name="Kyrpides N."/>
            <person name="Anderson I."/>
            <person name="Liu Z."/>
            <person name="Li T."/>
            <person name="Zhao F."/>
            <person name="Overmann J."/>
            <person name="Bryant D.A."/>
            <person name="Richardson P."/>
        </authorList>
    </citation>
    <scope>NUCLEOTIDE SEQUENCE [LARGE SCALE GENOMIC DNA]</scope>
    <source>
        <strain evidence="11">DSM 271</strain>
    </source>
</reference>
<dbReference type="GO" id="GO:0003723">
    <property type="term" value="F:RNA binding"/>
    <property type="evidence" value="ECO:0007669"/>
    <property type="project" value="InterPro"/>
</dbReference>
<dbReference type="PRINTS" id="PR00866">
    <property type="entry name" value="RNADNAPOLMS"/>
</dbReference>
<dbReference type="NCBIfam" id="TIGR04416">
    <property type="entry name" value="group_II_RT_mat"/>
    <property type="match status" value="1"/>
</dbReference>
<dbReference type="RefSeq" id="WP_012505221.1">
    <property type="nucleotide sequence ID" value="NC_011059.1"/>
</dbReference>
<dbReference type="KEGG" id="paa:Paes_0629"/>
<dbReference type="eggNOG" id="COG3344">
    <property type="taxonomic scope" value="Bacteria"/>
</dbReference>
<sequence>MTQVKPFPITKRQVWEAYKRVKANQGGAGVDGQSIAEFDEAMENNLYKLWNRLASGSYMPPPVKRVEIPKADGGLRPLGVPTVADRIAQTVVKQVLEPEMERHFHPDSYGYRPGKSAHQAVGEARKRCWRNDWVVDLDIRGFFDAIDHELLMRALHSHTQERWVLLYIERWLKAPVQLPDGTLQKRGAGTPQGGVISPLLANLMLHYTFDAWMQRMFPHVSFERYADDGVCHCRTREQAEELMAALKQRFVDCKLELHPEKTRIIYCKDDDRCGNYPVTSFDFLGFTFRARRSRNRWGKYFINFSPAISNKAGKRIRQEVRSWKLHLRSDKALEDLARMFNAHIRGWVNYYSVFYKSALYPTLRHIDRKLTLWATRKFKRLKGHRRRATHVLESIARRNTRMFAHWPLLYG</sequence>
<dbReference type="EC" id="2.7.7.49" evidence="1"/>
<evidence type="ECO:0000256" key="1">
    <source>
        <dbReference type="ARBA" id="ARBA00012493"/>
    </source>
</evidence>
<gene>
    <name evidence="11" type="ordered locus">Paes_0629</name>
</gene>
<evidence type="ECO:0000259" key="10">
    <source>
        <dbReference type="PROSITE" id="PS50878"/>
    </source>
</evidence>
<feature type="domain" description="Reverse transcriptase" evidence="10">
    <location>
        <begin position="49"/>
        <end position="288"/>
    </location>
</feature>
<dbReference type="PANTHER" id="PTHR34047">
    <property type="entry name" value="NUCLEAR INTRON MATURASE 1, MITOCHONDRIAL-RELATED"/>
    <property type="match status" value="1"/>
</dbReference>
<dbReference type="PROSITE" id="PS50878">
    <property type="entry name" value="RT_POL"/>
    <property type="match status" value="1"/>
</dbReference>
<evidence type="ECO:0000256" key="3">
    <source>
        <dbReference type="ARBA" id="ARBA00022695"/>
    </source>
</evidence>
<evidence type="ECO:0000256" key="4">
    <source>
        <dbReference type="ARBA" id="ARBA00022723"/>
    </source>
</evidence>
<keyword evidence="2" id="KW-0808">Transferase</keyword>
<accession>B4S633</accession>
<dbReference type="InterPro" id="IPR000477">
    <property type="entry name" value="RT_dom"/>
</dbReference>
<evidence type="ECO:0000256" key="9">
    <source>
        <dbReference type="ARBA" id="ARBA00048173"/>
    </source>
</evidence>
<dbReference type="InterPro" id="IPR043502">
    <property type="entry name" value="DNA/RNA_pol_sf"/>
</dbReference>